<protein>
    <submittedName>
        <fullName evidence="1">Uncharacterized protein</fullName>
    </submittedName>
</protein>
<sequence length="44" mass="5239">MLVIASFKITRNRHPLIISKSISRPQFYNESQWFLTLQQSPKPH</sequence>
<accession>A0A2P2J238</accession>
<organism evidence="1">
    <name type="scientific">Rhizophora mucronata</name>
    <name type="common">Asiatic mangrove</name>
    <dbReference type="NCBI Taxonomy" id="61149"/>
    <lineage>
        <taxon>Eukaryota</taxon>
        <taxon>Viridiplantae</taxon>
        <taxon>Streptophyta</taxon>
        <taxon>Embryophyta</taxon>
        <taxon>Tracheophyta</taxon>
        <taxon>Spermatophyta</taxon>
        <taxon>Magnoliopsida</taxon>
        <taxon>eudicotyledons</taxon>
        <taxon>Gunneridae</taxon>
        <taxon>Pentapetalae</taxon>
        <taxon>rosids</taxon>
        <taxon>fabids</taxon>
        <taxon>Malpighiales</taxon>
        <taxon>Rhizophoraceae</taxon>
        <taxon>Rhizophora</taxon>
    </lineage>
</organism>
<proteinExistence type="predicted"/>
<name>A0A2P2J238_RHIMU</name>
<reference evidence="1" key="1">
    <citation type="submission" date="2018-02" db="EMBL/GenBank/DDBJ databases">
        <title>Rhizophora mucronata_Transcriptome.</title>
        <authorList>
            <person name="Meera S.P."/>
            <person name="Sreeshan A."/>
            <person name="Augustine A."/>
        </authorList>
    </citation>
    <scope>NUCLEOTIDE SEQUENCE</scope>
    <source>
        <tissue evidence="1">Leaf</tissue>
    </source>
</reference>
<evidence type="ECO:0000313" key="1">
    <source>
        <dbReference type="EMBL" id="MBW87530.1"/>
    </source>
</evidence>
<dbReference type="EMBL" id="GGEC01007047">
    <property type="protein sequence ID" value="MBW87530.1"/>
    <property type="molecule type" value="Transcribed_RNA"/>
</dbReference>
<dbReference type="AlphaFoldDB" id="A0A2P2J238"/>